<organism evidence="5 6">
    <name type="scientific">Lutispora thermophila DSM 19022</name>
    <dbReference type="NCBI Taxonomy" id="1122184"/>
    <lineage>
        <taxon>Bacteria</taxon>
        <taxon>Bacillati</taxon>
        <taxon>Bacillota</taxon>
        <taxon>Clostridia</taxon>
        <taxon>Lutisporales</taxon>
        <taxon>Lutisporaceae</taxon>
        <taxon>Lutispora</taxon>
    </lineage>
</organism>
<dbReference type="OrthoDB" id="9773828at2"/>
<dbReference type="InterPro" id="IPR020471">
    <property type="entry name" value="AKR"/>
</dbReference>
<dbReference type="GO" id="GO:0046872">
    <property type="term" value="F:metal ion binding"/>
    <property type="evidence" value="ECO:0007669"/>
    <property type="project" value="UniProtKB-KW"/>
</dbReference>
<dbReference type="CDD" id="cd19100">
    <property type="entry name" value="AKR_unchar"/>
    <property type="match status" value="1"/>
</dbReference>
<feature type="domain" description="4Fe-4S ferredoxin-type" evidence="4">
    <location>
        <begin position="297"/>
        <end position="326"/>
    </location>
</feature>
<dbReference type="AlphaFoldDB" id="A0A1M6D6W9"/>
<dbReference type="SUPFAM" id="SSF46548">
    <property type="entry name" value="alpha-helical ferredoxin"/>
    <property type="match status" value="1"/>
</dbReference>
<dbReference type="PRINTS" id="PR00069">
    <property type="entry name" value="ALDKETRDTASE"/>
</dbReference>
<dbReference type="Gene3D" id="3.20.20.100">
    <property type="entry name" value="NADP-dependent oxidoreductase domain"/>
    <property type="match status" value="1"/>
</dbReference>
<keyword evidence="1" id="KW-0479">Metal-binding</keyword>
<dbReference type="RefSeq" id="WP_073025175.1">
    <property type="nucleotide sequence ID" value="NZ_FQZS01000006.1"/>
</dbReference>
<dbReference type="InterPro" id="IPR017900">
    <property type="entry name" value="4Fe4S_Fe_S_CS"/>
</dbReference>
<keyword evidence="6" id="KW-1185">Reference proteome</keyword>
<dbReference type="InterPro" id="IPR023210">
    <property type="entry name" value="NADP_OxRdtase_dom"/>
</dbReference>
<evidence type="ECO:0000256" key="2">
    <source>
        <dbReference type="ARBA" id="ARBA00023004"/>
    </source>
</evidence>
<dbReference type="PANTHER" id="PTHR43312">
    <property type="entry name" value="D-THREO-ALDOSE 1-DEHYDROGENASE"/>
    <property type="match status" value="1"/>
</dbReference>
<dbReference type="GO" id="GO:0016491">
    <property type="term" value="F:oxidoreductase activity"/>
    <property type="evidence" value="ECO:0007669"/>
    <property type="project" value="InterPro"/>
</dbReference>
<name>A0A1M6D6W9_9FIRM</name>
<dbReference type="PROSITE" id="PS51379">
    <property type="entry name" value="4FE4S_FER_2"/>
    <property type="match status" value="1"/>
</dbReference>
<dbReference type="EMBL" id="FQZS01000006">
    <property type="protein sequence ID" value="SHI68975.1"/>
    <property type="molecule type" value="Genomic_DNA"/>
</dbReference>
<dbReference type="Proteomes" id="UP000184442">
    <property type="component" value="Unassembled WGS sequence"/>
</dbReference>
<keyword evidence="3" id="KW-0411">Iron-sulfur</keyword>
<keyword evidence="2" id="KW-0408">Iron</keyword>
<dbReference type="PANTHER" id="PTHR43312:SF1">
    <property type="entry name" value="NADP-DEPENDENT OXIDOREDUCTASE DOMAIN-CONTAINING PROTEIN"/>
    <property type="match status" value="1"/>
</dbReference>
<dbReference type="InterPro" id="IPR053135">
    <property type="entry name" value="AKR2_Oxidoreductase"/>
</dbReference>
<dbReference type="InterPro" id="IPR036812">
    <property type="entry name" value="NAD(P)_OxRdtase_dom_sf"/>
</dbReference>
<dbReference type="Pfam" id="PF13534">
    <property type="entry name" value="Fer4_17"/>
    <property type="match status" value="1"/>
</dbReference>
<evidence type="ECO:0000259" key="4">
    <source>
        <dbReference type="PROSITE" id="PS51379"/>
    </source>
</evidence>
<dbReference type="STRING" id="1122184.SAMN02745176_01046"/>
<dbReference type="Pfam" id="PF00248">
    <property type="entry name" value="Aldo_ket_red"/>
    <property type="match status" value="1"/>
</dbReference>
<protein>
    <submittedName>
        <fullName evidence="5">Predicted oxidoreductase of the aldo/keto reductase family</fullName>
    </submittedName>
</protein>
<dbReference type="GO" id="GO:0051536">
    <property type="term" value="F:iron-sulfur cluster binding"/>
    <property type="evidence" value="ECO:0007669"/>
    <property type="project" value="UniProtKB-KW"/>
</dbReference>
<dbReference type="PROSITE" id="PS00198">
    <property type="entry name" value="4FE4S_FER_1"/>
    <property type="match status" value="1"/>
</dbReference>
<evidence type="ECO:0000256" key="1">
    <source>
        <dbReference type="ARBA" id="ARBA00022723"/>
    </source>
</evidence>
<proteinExistence type="predicted"/>
<dbReference type="InterPro" id="IPR017896">
    <property type="entry name" value="4Fe4S_Fe-S-bd"/>
</dbReference>
<evidence type="ECO:0000256" key="3">
    <source>
        <dbReference type="ARBA" id="ARBA00023014"/>
    </source>
</evidence>
<evidence type="ECO:0000313" key="5">
    <source>
        <dbReference type="EMBL" id="SHI68975.1"/>
    </source>
</evidence>
<sequence>MKYSVLGKTGLNVSRVSFGGIPIQQLDQEDANSLIGRAIELGINFIDTARGYTVSESLIGEALAGKRSNVFLATKSMARDKEGMRKDVDISLNNLKTDYVDLYQLHNVPTLEDFEKVMAPGGALEALLECKEKGLIKHIGITSHSIEVIEKALEYDIFETIQYPYNAIETHAEEIFKKAYEKNIGIIVMKPFAGGAITNANGALKFILEKEYITCAIPGMCSMEQLEQNVKAADNPVLDESEREELLKEARELGNTFCRRCGYCQPCPVGINIPMMFMFEGYYTRYNLQQWAQERFNTLPVKASECVKCGLCETKCPYNLPIRDMLETVKDLFE</sequence>
<gene>
    <name evidence="5" type="ORF">SAMN02745176_01046</name>
</gene>
<dbReference type="SUPFAM" id="SSF51430">
    <property type="entry name" value="NAD(P)-linked oxidoreductase"/>
    <property type="match status" value="1"/>
</dbReference>
<accession>A0A1M6D6W9</accession>
<reference evidence="5 6" key="1">
    <citation type="submission" date="2016-11" db="EMBL/GenBank/DDBJ databases">
        <authorList>
            <person name="Jaros S."/>
            <person name="Januszkiewicz K."/>
            <person name="Wedrychowicz H."/>
        </authorList>
    </citation>
    <scope>NUCLEOTIDE SEQUENCE [LARGE SCALE GENOMIC DNA]</scope>
    <source>
        <strain evidence="5 6">DSM 19022</strain>
    </source>
</reference>
<evidence type="ECO:0000313" key="6">
    <source>
        <dbReference type="Proteomes" id="UP000184442"/>
    </source>
</evidence>